<evidence type="ECO:0000259" key="1">
    <source>
        <dbReference type="Pfam" id="PF01498"/>
    </source>
</evidence>
<reference evidence="4" key="1">
    <citation type="submission" date="2021-02" db="EMBL/GenBank/DDBJ databases">
        <authorList>
            <person name="Nowell W R."/>
        </authorList>
    </citation>
    <scope>NUCLEOTIDE SEQUENCE</scope>
</reference>
<evidence type="ECO:0000313" key="10">
    <source>
        <dbReference type="EMBL" id="CAF4619037.1"/>
    </source>
</evidence>
<dbReference type="Proteomes" id="UP000663851">
    <property type="component" value="Unassembled WGS sequence"/>
</dbReference>
<dbReference type="GO" id="GO:0015074">
    <property type="term" value="P:DNA integration"/>
    <property type="evidence" value="ECO:0007669"/>
    <property type="project" value="InterPro"/>
</dbReference>
<sequence>MLNTDISQYLHVRESTVRYWLERYETTGDVEVIQKPGRNRSTTEKQDMVIQSMVAQYPTESTGQIAARLSNKGINVSKATLRRRFKEAGIQSMKPTSKPLLTSGHINKRFEWAMQHKDMNWNQVAFTDESSFHMKQVIRHRKSHK</sequence>
<dbReference type="SUPFAM" id="SSF46689">
    <property type="entry name" value="Homeodomain-like"/>
    <property type="match status" value="1"/>
</dbReference>
<dbReference type="Gene3D" id="3.30.420.10">
    <property type="entry name" value="Ribonuclease H-like superfamily/Ribonuclease H"/>
    <property type="match status" value="1"/>
</dbReference>
<dbReference type="EMBL" id="CAJNXB010004437">
    <property type="protein sequence ID" value="CAF3376101.1"/>
    <property type="molecule type" value="Genomic_DNA"/>
</dbReference>
<feature type="domain" description="Transposase Tc1-like" evidence="1">
    <location>
        <begin position="50"/>
        <end position="118"/>
    </location>
</feature>
<dbReference type="Proteomes" id="UP000663838">
    <property type="component" value="Unassembled WGS sequence"/>
</dbReference>
<dbReference type="EMBL" id="CAJOBP010007352">
    <property type="protein sequence ID" value="CAF4512604.1"/>
    <property type="molecule type" value="Genomic_DNA"/>
</dbReference>
<dbReference type="InterPro" id="IPR036397">
    <property type="entry name" value="RNaseH_sf"/>
</dbReference>
<dbReference type="InterPro" id="IPR002492">
    <property type="entry name" value="Transposase_Tc1-like"/>
</dbReference>
<dbReference type="OrthoDB" id="9996331at2759"/>
<dbReference type="Proteomes" id="UP000663872">
    <property type="component" value="Unassembled WGS sequence"/>
</dbReference>
<proteinExistence type="predicted"/>
<dbReference type="GO" id="GO:0006313">
    <property type="term" value="P:DNA transposition"/>
    <property type="evidence" value="ECO:0007669"/>
    <property type="project" value="InterPro"/>
</dbReference>
<evidence type="ECO:0000313" key="13">
    <source>
        <dbReference type="Proteomes" id="UP000663873"/>
    </source>
</evidence>
<dbReference type="Proteomes" id="UP000663833">
    <property type="component" value="Unassembled WGS sequence"/>
</dbReference>
<organism evidence="4 12">
    <name type="scientific">Rotaria socialis</name>
    <dbReference type="NCBI Taxonomy" id="392032"/>
    <lineage>
        <taxon>Eukaryota</taxon>
        <taxon>Metazoa</taxon>
        <taxon>Spiralia</taxon>
        <taxon>Gnathifera</taxon>
        <taxon>Rotifera</taxon>
        <taxon>Eurotatoria</taxon>
        <taxon>Bdelloidea</taxon>
        <taxon>Philodinida</taxon>
        <taxon>Philodinidae</taxon>
        <taxon>Rotaria</taxon>
    </lineage>
</organism>
<evidence type="ECO:0000313" key="4">
    <source>
        <dbReference type="EMBL" id="CAF3392678.1"/>
    </source>
</evidence>
<comment type="caution">
    <text evidence="4">The sequence shown here is derived from an EMBL/GenBank/DDBJ whole genome shotgun (WGS) entry which is preliminary data.</text>
</comment>
<dbReference type="Proteomes" id="UP000663873">
    <property type="component" value="Unassembled WGS sequence"/>
</dbReference>
<dbReference type="EMBL" id="CAJNYD010000707">
    <property type="protein sequence ID" value="CAF3290698.1"/>
    <property type="molecule type" value="Genomic_DNA"/>
</dbReference>
<evidence type="ECO:0000313" key="8">
    <source>
        <dbReference type="EMBL" id="CAF4401482.1"/>
    </source>
</evidence>
<dbReference type="AlphaFoldDB" id="A0A817ZFF1"/>
<evidence type="ECO:0000313" key="7">
    <source>
        <dbReference type="EMBL" id="CAF4228202.1"/>
    </source>
</evidence>
<keyword evidence="13" id="KW-1185">Reference proteome</keyword>
<dbReference type="EMBL" id="CAJNYU010000833">
    <property type="protein sequence ID" value="CAF3392678.1"/>
    <property type="molecule type" value="Genomic_DNA"/>
</dbReference>
<dbReference type="EMBL" id="CAJNYV010001890">
    <property type="protein sequence ID" value="CAF3444379.1"/>
    <property type="molecule type" value="Genomic_DNA"/>
</dbReference>
<dbReference type="GO" id="GO:0003677">
    <property type="term" value="F:DNA binding"/>
    <property type="evidence" value="ECO:0007669"/>
    <property type="project" value="InterPro"/>
</dbReference>
<dbReference type="Proteomes" id="UP000663865">
    <property type="component" value="Unassembled WGS sequence"/>
</dbReference>
<evidence type="ECO:0000313" key="2">
    <source>
        <dbReference type="EMBL" id="CAF3290698.1"/>
    </source>
</evidence>
<protein>
    <recommendedName>
        <fullName evidence="1">Transposase Tc1-like domain-containing protein</fullName>
    </recommendedName>
</protein>
<dbReference type="EMBL" id="CAJOBS010002571">
    <property type="protein sequence ID" value="CAF4823625.1"/>
    <property type="molecule type" value="Genomic_DNA"/>
</dbReference>
<accession>A0A817ZFF1</accession>
<dbReference type="InterPro" id="IPR009057">
    <property type="entry name" value="Homeodomain-like_sf"/>
</dbReference>
<dbReference type="EMBL" id="CAJNYT010005575">
    <property type="protein sequence ID" value="CAF3756719.1"/>
    <property type="molecule type" value="Genomic_DNA"/>
</dbReference>
<evidence type="ECO:0000313" key="9">
    <source>
        <dbReference type="EMBL" id="CAF4512604.1"/>
    </source>
</evidence>
<evidence type="ECO:0000313" key="12">
    <source>
        <dbReference type="Proteomes" id="UP000663869"/>
    </source>
</evidence>
<dbReference type="Proteomes" id="UP000663848">
    <property type="component" value="Unassembled WGS sequence"/>
</dbReference>
<dbReference type="Proteomes" id="UP000663862">
    <property type="component" value="Unassembled WGS sequence"/>
</dbReference>
<dbReference type="EMBL" id="CAJOBO010000465">
    <property type="protein sequence ID" value="CAF4228202.1"/>
    <property type="molecule type" value="Genomic_DNA"/>
</dbReference>
<gene>
    <name evidence="4" type="ORF">FME351_LOCUS8300</name>
    <name evidence="6" type="ORF">GRG538_LOCUS31705</name>
    <name evidence="7" type="ORF">HFQ381_LOCUS9062</name>
    <name evidence="5" type="ORF">KIK155_LOCUS11912</name>
    <name evidence="2" type="ORF">LUA448_LOCUS7201</name>
    <name evidence="10" type="ORF">QYT958_LOCUS12728</name>
    <name evidence="3" type="ORF">TIS948_LOCUS25506</name>
    <name evidence="11" type="ORF">TOA249_LOCUS24749</name>
    <name evidence="8" type="ORF">TSG867_LOCUS13026</name>
    <name evidence="9" type="ORF">UJA718_LOCUS27091</name>
</gene>
<name>A0A817ZFF1_9BILA</name>
<dbReference type="EMBL" id="CAJOBR010001577">
    <property type="protein sequence ID" value="CAF4619037.1"/>
    <property type="molecule type" value="Genomic_DNA"/>
</dbReference>
<evidence type="ECO:0000313" key="6">
    <source>
        <dbReference type="EMBL" id="CAF3756719.1"/>
    </source>
</evidence>
<evidence type="ECO:0000313" key="5">
    <source>
        <dbReference type="EMBL" id="CAF3444379.1"/>
    </source>
</evidence>
<dbReference type="Proteomes" id="UP000663869">
    <property type="component" value="Unassembled WGS sequence"/>
</dbReference>
<dbReference type="Pfam" id="PF01498">
    <property type="entry name" value="HTH_Tnp_Tc3_2"/>
    <property type="match status" value="1"/>
</dbReference>
<dbReference type="Proteomes" id="UP000663825">
    <property type="component" value="Unassembled WGS sequence"/>
</dbReference>
<evidence type="ECO:0000313" key="3">
    <source>
        <dbReference type="EMBL" id="CAF3376101.1"/>
    </source>
</evidence>
<evidence type="ECO:0000313" key="11">
    <source>
        <dbReference type="EMBL" id="CAF4823625.1"/>
    </source>
</evidence>
<dbReference type="EMBL" id="CAJOBQ010000680">
    <property type="protein sequence ID" value="CAF4401482.1"/>
    <property type="molecule type" value="Genomic_DNA"/>
</dbReference>